<dbReference type="AlphaFoldDB" id="A0AAV1V6F5"/>
<evidence type="ECO:0000313" key="2">
    <source>
        <dbReference type="Proteomes" id="UP001162060"/>
    </source>
</evidence>
<comment type="caution">
    <text evidence="1">The sequence shown here is derived from an EMBL/GenBank/DDBJ whole genome shotgun (WGS) entry which is preliminary data.</text>
</comment>
<dbReference type="EMBL" id="CAKLBY020000261">
    <property type="protein sequence ID" value="CAK7941039.1"/>
    <property type="molecule type" value="Genomic_DNA"/>
</dbReference>
<gene>
    <name evidence="1" type="ORF">PM001_LOCUS26189</name>
</gene>
<evidence type="ECO:0000313" key="1">
    <source>
        <dbReference type="EMBL" id="CAK7941039.1"/>
    </source>
</evidence>
<organism evidence="1 2">
    <name type="scientific">Peronospora matthiolae</name>
    <dbReference type="NCBI Taxonomy" id="2874970"/>
    <lineage>
        <taxon>Eukaryota</taxon>
        <taxon>Sar</taxon>
        <taxon>Stramenopiles</taxon>
        <taxon>Oomycota</taxon>
        <taxon>Peronosporomycetes</taxon>
        <taxon>Peronosporales</taxon>
        <taxon>Peronosporaceae</taxon>
        <taxon>Peronospora</taxon>
    </lineage>
</organism>
<accession>A0AAV1V6F5</accession>
<dbReference type="Proteomes" id="UP001162060">
    <property type="component" value="Unassembled WGS sequence"/>
</dbReference>
<proteinExistence type="predicted"/>
<reference evidence="1" key="1">
    <citation type="submission" date="2024-01" db="EMBL/GenBank/DDBJ databases">
        <authorList>
            <person name="Webb A."/>
        </authorList>
    </citation>
    <scope>NUCLEOTIDE SEQUENCE</scope>
    <source>
        <strain evidence="1">Pm1</strain>
    </source>
</reference>
<protein>
    <submittedName>
        <fullName evidence="1">Uncharacterized protein</fullName>
    </submittedName>
</protein>
<sequence>MVCRTHKTYEKRSNKAMRRCLEYRWQLSEANIKVVHAHSVHVKRRPLCAYTTRTEAGSGLPADCESACVLGDFNFFAQQLLGFLARVIAVLVVQVATLADKAVYEKKKAERGFLPATSRTGQHIKGRPH</sequence>
<name>A0AAV1V6F5_9STRA</name>